<accession>A0A382FBI4</accession>
<reference evidence="1" key="1">
    <citation type="submission" date="2018-05" db="EMBL/GenBank/DDBJ databases">
        <authorList>
            <person name="Lanie J.A."/>
            <person name="Ng W.-L."/>
            <person name="Kazmierczak K.M."/>
            <person name="Andrzejewski T.M."/>
            <person name="Davidsen T.M."/>
            <person name="Wayne K.J."/>
            <person name="Tettelin H."/>
            <person name="Glass J.I."/>
            <person name="Rusch D."/>
            <person name="Podicherti R."/>
            <person name="Tsui H.-C.T."/>
            <person name="Winkler M.E."/>
        </authorList>
    </citation>
    <scope>NUCLEOTIDE SEQUENCE</scope>
</reference>
<dbReference type="EMBL" id="UINC01048915">
    <property type="protein sequence ID" value="SVB60039.1"/>
    <property type="molecule type" value="Genomic_DNA"/>
</dbReference>
<organism evidence="1">
    <name type="scientific">marine metagenome</name>
    <dbReference type="NCBI Taxonomy" id="408172"/>
    <lineage>
        <taxon>unclassified sequences</taxon>
        <taxon>metagenomes</taxon>
        <taxon>ecological metagenomes</taxon>
    </lineage>
</organism>
<name>A0A382FBI4_9ZZZZ</name>
<evidence type="ECO:0000313" key="1">
    <source>
        <dbReference type="EMBL" id="SVB60039.1"/>
    </source>
</evidence>
<sequence length="107" mass="11057">MANTFKNQGAALTTGGAAVYTAPAATQSIIHSCYISNIDGTNSADVSIKARATSGDTYYHLAKTIPVPADSTLVLDKPIDLEATGDVHMTASANSDLEVVMGILEIT</sequence>
<gene>
    <name evidence="1" type="ORF">METZ01_LOCUS212893</name>
</gene>
<proteinExistence type="predicted"/>
<dbReference type="AlphaFoldDB" id="A0A382FBI4"/>
<protein>
    <submittedName>
        <fullName evidence="1">Uncharacterized protein</fullName>
    </submittedName>
</protein>